<gene>
    <name evidence="1" type="ORF">HHI36_012691</name>
</gene>
<organism evidence="1 2">
    <name type="scientific">Cryptolaemus montrouzieri</name>
    <dbReference type="NCBI Taxonomy" id="559131"/>
    <lineage>
        <taxon>Eukaryota</taxon>
        <taxon>Metazoa</taxon>
        <taxon>Ecdysozoa</taxon>
        <taxon>Arthropoda</taxon>
        <taxon>Hexapoda</taxon>
        <taxon>Insecta</taxon>
        <taxon>Pterygota</taxon>
        <taxon>Neoptera</taxon>
        <taxon>Endopterygota</taxon>
        <taxon>Coleoptera</taxon>
        <taxon>Polyphaga</taxon>
        <taxon>Cucujiformia</taxon>
        <taxon>Coccinelloidea</taxon>
        <taxon>Coccinellidae</taxon>
        <taxon>Scymninae</taxon>
        <taxon>Scymnini</taxon>
        <taxon>Cryptolaemus</taxon>
    </lineage>
</organism>
<protein>
    <submittedName>
        <fullName evidence="1">Uncharacterized protein</fullName>
    </submittedName>
</protein>
<dbReference type="AlphaFoldDB" id="A0ABD2NG26"/>
<keyword evidence="2" id="KW-1185">Reference proteome</keyword>
<dbReference type="Proteomes" id="UP001516400">
    <property type="component" value="Unassembled WGS sequence"/>
</dbReference>
<proteinExistence type="predicted"/>
<evidence type="ECO:0000313" key="1">
    <source>
        <dbReference type="EMBL" id="KAL3277340.1"/>
    </source>
</evidence>
<accession>A0ABD2NG26</accession>
<evidence type="ECO:0000313" key="2">
    <source>
        <dbReference type="Proteomes" id="UP001516400"/>
    </source>
</evidence>
<reference evidence="1 2" key="1">
    <citation type="journal article" date="2021" name="BMC Biol.">
        <title>Horizontally acquired antibacterial genes associated with adaptive radiation of ladybird beetles.</title>
        <authorList>
            <person name="Li H.S."/>
            <person name="Tang X.F."/>
            <person name="Huang Y.H."/>
            <person name="Xu Z.Y."/>
            <person name="Chen M.L."/>
            <person name="Du X.Y."/>
            <person name="Qiu B.Y."/>
            <person name="Chen P.T."/>
            <person name="Zhang W."/>
            <person name="Slipinski A."/>
            <person name="Escalona H.E."/>
            <person name="Waterhouse R.M."/>
            <person name="Zwick A."/>
            <person name="Pang H."/>
        </authorList>
    </citation>
    <scope>NUCLEOTIDE SEQUENCE [LARGE SCALE GENOMIC DNA]</scope>
    <source>
        <strain evidence="1">SYSU2018</strain>
    </source>
</reference>
<sequence length="71" mass="8419">MLKQTSFIQPSRFSTPTKPKYNTCTLLFCDKYFPWFTAIFADSIRFTTLRPLVKIILIRIYIHKASTHMVM</sequence>
<dbReference type="EMBL" id="JABFTP020000103">
    <property type="protein sequence ID" value="KAL3277340.1"/>
    <property type="molecule type" value="Genomic_DNA"/>
</dbReference>
<comment type="caution">
    <text evidence="1">The sequence shown here is derived from an EMBL/GenBank/DDBJ whole genome shotgun (WGS) entry which is preliminary data.</text>
</comment>
<name>A0ABD2NG26_9CUCU</name>